<evidence type="ECO:0000256" key="1">
    <source>
        <dbReference type="SAM" id="MobiDB-lite"/>
    </source>
</evidence>
<dbReference type="SUPFAM" id="SSF47576">
    <property type="entry name" value="Calponin-homology domain, CH-domain"/>
    <property type="match status" value="1"/>
</dbReference>
<feature type="domain" description="Calponin-homology (CH)" evidence="2">
    <location>
        <begin position="22"/>
        <end position="127"/>
    </location>
</feature>
<dbReference type="InterPro" id="IPR052111">
    <property type="entry name" value="Spermatogenesis_Ciliary_MAP"/>
</dbReference>
<dbReference type="AlphaFoldDB" id="A0AAD9K1N4"/>
<evidence type="ECO:0000313" key="4">
    <source>
        <dbReference type="Proteomes" id="UP001208570"/>
    </source>
</evidence>
<dbReference type="Proteomes" id="UP001208570">
    <property type="component" value="Unassembled WGS sequence"/>
</dbReference>
<keyword evidence="4" id="KW-1185">Reference proteome</keyword>
<organism evidence="3 4">
    <name type="scientific">Paralvinella palmiformis</name>
    <dbReference type="NCBI Taxonomy" id="53620"/>
    <lineage>
        <taxon>Eukaryota</taxon>
        <taxon>Metazoa</taxon>
        <taxon>Spiralia</taxon>
        <taxon>Lophotrochozoa</taxon>
        <taxon>Annelida</taxon>
        <taxon>Polychaeta</taxon>
        <taxon>Sedentaria</taxon>
        <taxon>Canalipalpata</taxon>
        <taxon>Terebellida</taxon>
        <taxon>Terebelliformia</taxon>
        <taxon>Alvinellidae</taxon>
        <taxon>Paralvinella</taxon>
    </lineage>
</organism>
<evidence type="ECO:0000313" key="3">
    <source>
        <dbReference type="EMBL" id="KAK2162463.1"/>
    </source>
</evidence>
<protein>
    <recommendedName>
        <fullName evidence="2">Calponin-homology (CH) domain-containing protein</fullName>
    </recommendedName>
</protein>
<dbReference type="InterPro" id="IPR010441">
    <property type="entry name" value="CH_2"/>
</dbReference>
<dbReference type="Gene3D" id="1.10.418.10">
    <property type="entry name" value="Calponin-like domain"/>
    <property type="match status" value="1"/>
</dbReference>
<dbReference type="EMBL" id="JAODUP010000098">
    <property type="protein sequence ID" value="KAK2162463.1"/>
    <property type="molecule type" value="Genomic_DNA"/>
</dbReference>
<dbReference type="PANTHER" id="PTHR12509:SF14">
    <property type="entry name" value="SPERM FLAGELLAR 1 LIKE"/>
    <property type="match status" value="1"/>
</dbReference>
<dbReference type="InterPro" id="IPR036872">
    <property type="entry name" value="CH_dom_sf"/>
</dbReference>
<feature type="region of interest" description="Disordered" evidence="1">
    <location>
        <begin position="264"/>
        <end position="312"/>
    </location>
</feature>
<dbReference type="FunFam" id="1.10.418.10:FF:000059">
    <property type="entry name" value="RIKEN cDNA 6430531B16 gene"/>
    <property type="match status" value="1"/>
</dbReference>
<name>A0AAD9K1N4_9ANNE</name>
<reference evidence="3" key="1">
    <citation type="journal article" date="2023" name="Mol. Biol. Evol.">
        <title>Third-Generation Sequencing Reveals the Adaptive Role of the Epigenome in Three Deep-Sea Polychaetes.</title>
        <authorList>
            <person name="Perez M."/>
            <person name="Aroh O."/>
            <person name="Sun Y."/>
            <person name="Lan Y."/>
            <person name="Juniper S.K."/>
            <person name="Young C.R."/>
            <person name="Angers B."/>
            <person name="Qian P.Y."/>
        </authorList>
    </citation>
    <scope>NUCLEOTIDE SEQUENCE</scope>
    <source>
        <strain evidence="3">P08H-3</strain>
    </source>
</reference>
<proteinExistence type="predicted"/>
<dbReference type="GO" id="GO:0051493">
    <property type="term" value="P:regulation of cytoskeleton organization"/>
    <property type="evidence" value="ECO:0007669"/>
    <property type="project" value="TreeGrafter"/>
</dbReference>
<accession>A0AAD9K1N4</accession>
<dbReference type="PROSITE" id="PS50021">
    <property type="entry name" value="CH"/>
    <property type="match status" value="1"/>
</dbReference>
<gene>
    <name evidence="3" type="ORF">LSH36_98g04007</name>
</gene>
<dbReference type="PANTHER" id="PTHR12509">
    <property type="entry name" value="SPERMATOGENESIS-ASSOCIATED 4-RELATED"/>
    <property type="match status" value="1"/>
</dbReference>
<comment type="caution">
    <text evidence="3">The sequence shown here is derived from an EMBL/GenBank/DDBJ whole genome shotgun (WGS) entry which is preliminary data.</text>
</comment>
<dbReference type="InterPro" id="IPR001715">
    <property type="entry name" value="CH_dom"/>
</dbReference>
<dbReference type="GO" id="GO:0005930">
    <property type="term" value="C:axoneme"/>
    <property type="evidence" value="ECO:0007669"/>
    <property type="project" value="TreeGrafter"/>
</dbReference>
<dbReference type="Pfam" id="PF06294">
    <property type="entry name" value="CH_2"/>
    <property type="match status" value="1"/>
</dbReference>
<dbReference type="GO" id="GO:0008017">
    <property type="term" value="F:microtubule binding"/>
    <property type="evidence" value="ECO:0007669"/>
    <property type="project" value="TreeGrafter"/>
</dbReference>
<sequence>MPRPNPRPSFVIKPEHVRHLDDHTLEGLLIWIDKIPLSRSKRNLGRDFSDGVLFAETIKYYLPKYVDLHNYTTASSTRLKESNWFHLNRKVLHLLRLEISHEVIHDVANCKPMVVEYILSILRNRIEDELVRLHAEKHQSGSGGKTTFRTFVKHCFNFQSLDDFYMASGLKFFPQETPIQPTLNSLKHENVNRRVQEMVPKSELQQRTEACNDKQEIIDTLHRKIKHLEHLVHLKDIRIEDMMSRLQSLQEQLSGDVMEGYTSTRFSPRRDPPLNVGLKQHGSQLGQMKTKVVPPGRAPRRALAAGGGLSHH</sequence>
<evidence type="ECO:0000259" key="2">
    <source>
        <dbReference type="PROSITE" id="PS50021"/>
    </source>
</evidence>